<evidence type="ECO:0000256" key="2">
    <source>
        <dbReference type="ARBA" id="ARBA00022723"/>
    </source>
</evidence>
<dbReference type="PROSITE" id="PS51792">
    <property type="entry name" value="YIPPEE"/>
    <property type="match status" value="1"/>
</dbReference>
<dbReference type="Pfam" id="PF03226">
    <property type="entry name" value="Yippee-Mis18"/>
    <property type="match status" value="1"/>
</dbReference>
<feature type="domain" description="Yippee" evidence="5">
    <location>
        <begin position="20"/>
        <end position="117"/>
    </location>
</feature>
<accession>A0A9P8PTS0</accession>
<keyword evidence="3" id="KW-0862">Zinc</keyword>
<dbReference type="PANTHER" id="PTHR13848">
    <property type="entry name" value="PROTEIN YIPPEE-LIKE CG15309-RELATED"/>
    <property type="match status" value="1"/>
</dbReference>
<comment type="caution">
    <text evidence="6">The sequence shown here is derived from an EMBL/GenBank/DDBJ whole genome shotgun (WGS) entry which is preliminary data.</text>
</comment>
<evidence type="ECO:0000256" key="4">
    <source>
        <dbReference type="RuleBase" id="RU110713"/>
    </source>
</evidence>
<gene>
    <name evidence="6" type="ORF">WICPIJ_008870</name>
</gene>
<evidence type="ECO:0000313" key="7">
    <source>
        <dbReference type="Proteomes" id="UP000774326"/>
    </source>
</evidence>
<reference evidence="6" key="2">
    <citation type="submission" date="2021-01" db="EMBL/GenBank/DDBJ databases">
        <authorList>
            <person name="Schikora-Tamarit M.A."/>
        </authorList>
    </citation>
    <scope>NUCLEOTIDE SEQUENCE</scope>
    <source>
        <strain evidence="6">CBS2887</strain>
    </source>
</reference>
<comment type="similarity">
    <text evidence="1 4">Belongs to the yippee family.</text>
</comment>
<organism evidence="6 7">
    <name type="scientific">Wickerhamomyces pijperi</name>
    <name type="common">Yeast</name>
    <name type="synonym">Pichia pijperi</name>
    <dbReference type="NCBI Taxonomy" id="599730"/>
    <lineage>
        <taxon>Eukaryota</taxon>
        <taxon>Fungi</taxon>
        <taxon>Dikarya</taxon>
        <taxon>Ascomycota</taxon>
        <taxon>Saccharomycotina</taxon>
        <taxon>Saccharomycetes</taxon>
        <taxon>Phaffomycetales</taxon>
        <taxon>Wickerhamomycetaceae</taxon>
        <taxon>Wickerhamomyces</taxon>
    </lineage>
</organism>
<evidence type="ECO:0000313" key="6">
    <source>
        <dbReference type="EMBL" id="KAH3678268.1"/>
    </source>
</evidence>
<dbReference type="InterPro" id="IPR039058">
    <property type="entry name" value="Yippee_fam"/>
</dbReference>
<dbReference type="AlphaFoldDB" id="A0A9P8PTS0"/>
<dbReference type="Proteomes" id="UP000774326">
    <property type="component" value="Unassembled WGS sequence"/>
</dbReference>
<dbReference type="InterPro" id="IPR004910">
    <property type="entry name" value="Yippee/Mis18/Cereblon"/>
</dbReference>
<dbReference type="OrthoDB" id="6407410at2759"/>
<keyword evidence="7" id="KW-1185">Reference proteome</keyword>
<keyword evidence="2" id="KW-0479">Metal-binding</keyword>
<name>A0A9P8PTS0_WICPI</name>
<sequence>MGIRYSSYLTTSIDTTTPVTTYTCRGCRTHLSSSEMILSKGYRGSTGLAYLMDRVINVKLANKQYKDMLSGKYLVSDIKCHQCDHLVGWKYHTSMETSQKYKEGKYVLELNTVDTIHDW</sequence>
<dbReference type="InterPro" id="IPR034751">
    <property type="entry name" value="Yippee"/>
</dbReference>
<proteinExistence type="inferred from homology"/>
<dbReference type="GO" id="GO:0046872">
    <property type="term" value="F:metal ion binding"/>
    <property type="evidence" value="ECO:0007669"/>
    <property type="project" value="UniProtKB-KW"/>
</dbReference>
<reference evidence="6" key="1">
    <citation type="journal article" date="2021" name="Open Biol.">
        <title>Shared evolutionary footprints suggest mitochondrial oxidative damage underlies multiple complex I losses in fungi.</title>
        <authorList>
            <person name="Schikora-Tamarit M.A."/>
            <person name="Marcet-Houben M."/>
            <person name="Nosek J."/>
            <person name="Gabaldon T."/>
        </authorList>
    </citation>
    <scope>NUCLEOTIDE SEQUENCE</scope>
    <source>
        <strain evidence="6">CBS2887</strain>
    </source>
</reference>
<protein>
    <recommendedName>
        <fullName evidence="4">Protein yippee-like</fullName>
    </recommendedName>
</protein>
<evidence type="ECO:0000259" key="5">
    <source>
        <dbReference type="PROSITE" id="PS51792"/>
    </source>
</evidence>
<dbReference type="EMBL" id="JAEUBG010005116">
    <property type="protein sequence ID" value="KAH3678268.1"/>
    <property type="molecule type" value="Genomic_DNA"/>
</dbReference>
<evidence type="ECO:0000256" key="1">
    <source>
        <dbReference type="ARBA" id="ARBA00005613"/>
    </source>
</evidence>
<evidence type="ECO:0000256" key="3">
    <source>
        <dbReference type="ARBA" id="ARBA00022833"/>
    </source>
</evidence>